<sequence>MASKRIQKELKDLQKDPPASCSVVEEDMFHWQATIKCPWKALFPMEYFLCPLIFHRNTLSRHQRFPSEPRFSTCTNVGCYSRISVIDGIHGEDPNMIYSVKSD</sequence>
<keyword evidence="3" id="KW-1185">Reference proteome</keyword>
<organism evidence="2 3">
    <name type="scientific">Lactuca virosa</name>
    <dbReference type="NCBI Taxonomy" id="75947"/>
    <lineage>
        <taxon>Eukaryota</taxon>
        <taxon>Viridiplantae</taxon>
        <taxon>Streptophyta</taxon>
        <taxon>Embryophyta</taxon>
        <taxon>Tracheophyta</taxon>
        <taxon>Spermatophyta</taxon>
        <taxon>Magnoliopsida</taxon>
        <taxon>eudicotyledons</taxon>
        <taxon>Gunneridae</taxon>
        <taxon>Pentapetalae</taxon>
        <taxon>asterids</taxon>
        <taxon>campanulids</taxon>
        <taxon>Asterales</taxon>
        <taxon>Asteraceae</taxon>
        <taxon>Cichorioideae</taxon>
        <taxon>Cichorieae</taxon>
        <taxon>Lactucinae</taxon>
        <taxon>Lactuca</taxon>
    </lineage>
</organism>
<dbReference type="InterPro" id="IPR016135">
    <property type="entry name" value="UBQ-conjugating_enzyme/RWD"/>
</dbReference>
<proteinExistence type="predicted"/>
<protein>
    <recommendedName>
        <fullName evidence="1">UBC core domain-containing protein</fullName>
    </recommendedName>
</protein>
<accession>A0AAU9P0E1</accession>
<evidence type="ECO:0000313" key="2">
    <source>
        <dbReference type="EMBL" id="CAH1443499.1"/>
    </source>
</evidence>
<gene>
    <name evidence="2" type="ORF">LVIROSA_LOCUS29407</name>
</gene>
<dbReference type="Proteomes" id="UP001157418">
    <property type="component" value="Unassembled WGS sequence"/>
</dbReference>
<dbReference type="PROSITE" id="PS50127">
    <property type="entry name" value="UBC_2"/>
    <property type="match status" value="1"/>
</dbReference>
<dbReference type="Gene3D" id="3.10.110.10">
    <property type="entry name" value="Ubiquitin Conjugating Enzyme"/>
    <property type="match status" value="1"/>
</dbReference>
<feature type="domain" description="UBC core" evidence="1">
    <location>
        <begin position="1"/>
        <end position="103"/>
    </location>
</feature>
<dbReference type="InterPro" id="IPR000608">
    <property type="entry name" value="UBC"/>
</dbReference>
<evidence type="ECO:0000313" key="3">
    <source>
        <dbReference type="Proteomes" id="UP001157418"/>
    </source>
</evidence>
<dbReference type="AlphaFoldDB" id="A0AAU9P0E1"/>
<reference evidence="2 3" key="1">
    <citation type="submission" date="2022-01" db="EMBL/GenBank/DDBJ databases">
        <authorList>
            <person name="Xiong W."/>
            <person name="Schranz E."/>
        </authorList>
    </citation>
    <scope>NUCLEOTIDE SEQUENCE [LARGE SCALE GENOMIC DNA]</scope>
</reference>
<dbReference type="SUPFAM" id="SSF54495">
    <property type="entry name" value="UBC-like"/>
    <property type="match status" value="1"/>
</dbReference>
<comment type="caution">
    <text evidence="2">The sequence shown here is derived from an EMBL/GenBank/DDBJ whole genome shotgun (WGS) entry which is preliminary data.</text>
</comment>
<dbReference type="EMBL" id="CAKMRJ010005470">
    <property type="protein sequence ID" value="CAH1443499.1"/>
    <property type="molecule type" value="Genomic_DNA"/>
</dbReference>
<name>A0AAU9P0E1_9ASTR</name>
<evidence type="ECO:0000259" key="1">
    <source>
        <dbReference type="PROSITE" id="PS50127"/>
    </source>
</evidence>